<dbReference type="AlphaFoldDB" id="A0A8S0W5L8"/>
<evidence type="ECO:0000313" key="8">
    <source>
        <dbReference type="EMBL" id="CAA7603288.1"/>
    </source>
</evidence>
<evidence type="ECO:0000259" key="7">
    <source>
        <dbReference type="Pfam" id="PF04055"/>
    </source>
</evidence>
<name>A0A8S0W5L8_9FIRM</name>
<dbReference type="GO" id="GO:0051539">
    <property type="term" value="F:4 iron, 4 sulfur cluster binding"/>
    <property type="evidence" value="ECO:0007669"/>
    <property type="project" value="UniProtKB-KW"/>
</dbReference>
<evidence type="ECO:0000256" key="4">
    <source>
        <dbReference type="ARBA" id="ARBA00022723"/>
    </source>
</evidence>
<dbReference type="KEGG" id="aacx:DEACI_4111"/>
<dbReference type="Gene3D" id="3.20.20.70">
    <property type="entry name" value="Aldolase class I"/>
    <property type="match status" value="1"/>
</dbReference>
<keyword evidence="6" id="KW-0411">Iron-sulfur</keyword>
<dbReference type="Pfam" id="PF04055">
    <property type="entry name" value="Radical_SAM"/>
    <property type="match status" value="1"/>
</dbReference>
<evidence type="ECO:0000256" key="1">
    <source>
        <dbReference type="ARBA" id="ARBA00001966"/>
    </source>
</evidence>
<dbReference type="CDD" id="cd01335">
    <property type="entry name" value="Radical_SAM"/>
    <property type="match status" value="1"/>
</dbReference>
<dbReference type="PANTHER" id="PTHR43787:SF11">
    <property type="entry name" value="UPF0026 PROTEIN SLR1464"/>
    <property type="match status" value="1"/>
</dbReference>
<dbReference type="GO" id="GO:0046872">
    <property type="term" value="F:metal ion binding"/>
    <property type="evidence" value="ECO:0007669"/>
    <property type="project" value="UniProtKB-KW"/>
</dbReference>
<dbReference type="SFLD" id="SFLDS00029">
    <property type="entry name" value="Radical_SAM"/>
    <property type="match status" value="1"/>
</dbReference>
<dbReference type="InterPro" id="IPR058240">
    <property type="entry name" value="rSAM_sf"/>
</dbReference>
<dbReference type="PANTHER" id="PTHR43787">
    <property type="entry name" value="FEMO COFACTOR BIOSYNTHESIS PROTEIN NIFB-RELATED"/>
    <property type="match status" value="1"/>
</dbReference>
<comment type="cofactor">
    <cofactor evidence="1">
        <name>[4Fe-4S] cluster</name>
        <dbReference type="ChEBI" id="CHEBI:49883"/>
    </cofactor>
</comment>
<keyword evidence="3" id="KW-0949">S-adenosyl-L-methionine</keyword>
<feature type="domain" description="Radical SAM core" evidence="7">
    <location>
        <begin position="32"/>
        <end position="191"/>
    </location>
</feature>
<keyword evidence="5" id="KW-0408">Iron</keyword>
<gene>
    <name evidence="8" type="ORF">DEACI_4111</name>
</gene>
<protein>
    <submittedName>
        <fullName evidence="8">Aldolase-type TIM barrel</fullName>
    </submittedName>
</protein>
<evidence type="ECO:0000256" key="6">
    <source>
        <dbReference type="ARBA" id="ARBA00023014"/>
    </source>
</evidence>
<evidence type="ECO:0000256" key="5">
    <source>
        <dbReference type="ARBA" id="ARBA00023004"/>
    </source>
</evidence>
<dbReference type="InterPro" id="IPR040084">
    <property type="entry name" value="GTPase_Obg"/>
</dbReference>
<dbReference type="Proteomes" id="UP000836597">
    <property type="component" value="Chromosome"/>
</dbReference>
<keyword evidence="4" id="KW-0479">Metal-binding</keyword>
<evidence type="ECO:0000256" key="3">
    <source>
        <dbReference type="ARBA" id="ARBA00022691"/>
    </source>
</evidence>
<dbReference type="GO" id="GO:0003824">
    <property type="term" value="F:catalytic activity"/>
    <property type="evidence" value="ECO:0007669"/>
    <property type="project" value="InterPro"/>
</dbReference>
<accession>A0A8S0W5L8</accession>
<evidence type="ECO:0000256" key="2">
    <source>
        <dbReference type="ARBA" id="ARBA00022485"/>
    </source>
</evidence>
<dbReference type="InterPro" id="IPR007197">
    <property type="entry name" value="rSAM"/>
</dbReference>
<keyword evidence="2" id="KW-0004">4Fe-4S</keyword>
<sequence length="319" mass="35986">MRGRGVCEMRIFGPVPSRRLGQSLGVNNVPPKHCSYSCVYCQLGRTDKMQMARSTFFEPEELWREAEPKIAQLKTLGQTIDYVTFVGDGEPTLDGNLGKTIELFRRSGRKIAVISNASLIWRDDVKDDLLLADWVSLKVDSVDINKWRTVDRPYGYLDLRDILHGIIDFARIFKGTLVTETMLVEGLNDDEKCLCQTAAYLSKIRPAKAYILVPTRPPAEKEIRRPKDDSLRAAVRIFENQSKAPVECISGDEGVNFCLTEDPVADILSITAVHPVREDVIAVLLKRRQSGPEVVDKLLGEGLVKRLTHEGKSYLVRKW</sequence>
<dbReference type="InterPro" id="IPR013785">
    <property type="entry name" value="Aldolase_TIM"/>
</dbReference>
<reference evidence="8" key="1">
    <citation type="submission" date="2020-01" db="EMBL/GenBank/DDBJ databases">
        <authorList>
            <person name="Hornung B."/>
        </authorList>
    </citation>
    <scope>NUCLEOTIDE SEQUENCE</scope>
    <source>
        <strain evidence="8">PacBioINE</strain>
    </source>
</reference>
<organism evidence="8">
    <name type="scientific">Acididesulfobacillus acetoxydans</name>
    <dbReference type="NCBI Taxonomy" id="1561005"/>
    <lineage>
        <taxon>Bacteria</taxon>
        <taxon>Bacillati</taxon>
        <taxon>Bacillota</taxon>
        <taxon>Clostridia</taxon>
        <taxon>Eubacteriales</taxon>
        <taxon>Peptococcaceae</taxon>
        <taxon>Acididesulfobacillus</taxon>
    </lineage>
</organism>
<proteinExistence type="predicted"/>
<dbReference type="SUPFAM" id="SSF102114">
    <property type="entry name" value="Radical SAM enzymes"/>
    <property type="match status" value="1"/>
</dbReference>
<dbReference type="SFLD" id="SFLDG01083">
    <property type="entry name" value="Uncharacterised_Radical_SAM_Su"/>
    <property type="match status" value="1"/>
</dbReference>
<dbReference type="EMBL" id="LR746496">
    <property type="protein sequence ID" value="CAA7603288.1"/>
    <property type="molecule type" value="Genomic_DNA"/>
</dbReference>